<dbReference type="EMBL" id="JAOQAZ010000004">
    <property type="protein sequence ID" value="KAJ4266983.1"/>
    <property type="molecule type" value="Genomic_DNA"/>
</dbReference>
<gene>
    <name evidence="2" type="ORF">NW762_003081</name>
</gene>
<feature type="region of interest" description="Disordered" evidence="1">
    <location>
        <begin position="59"/>
        <end position="78"/>
    </location>
</feature>
<feature type="region of interest" description="Disordered" evidence="1">
    <location>
        <begin position="1"/>
        <end position="51"/>
    </location>
</feature>
<dbReference type="OrthoDB" id="5091886at2759"/>
<comment type="caution">
    <text evidence="2">The sequence shown here is derived from an EMBL/GenBank/DDBJ whole genome shotgun (WGS) entry which is preliminary data.</text>
</comment>
<protein>
    <recommendedName>
        <fullName evidence="4">Methyltransferase</fullName>
    </recommendedName>
</protein>
<evidence type="ECO:0000313" key="2">
    <source>
        <dbReference type="EMBL" id="KAJ4266983.1"/>
    </source>
</evidence>
<proteinExistence type="predicted"/>
<evidence type="ECO:0008006" key="4">
    <source>
        <dbReference type="Google" id="ProtNLM"/>
    </source>
</evidence>
<dbReference type="Proteomes" id="UP001152049">
    <property type="component" value="Unassembled WGS sequence"/>
</dbReference>
<feature type="compositionally biased region" description="Basic and acidic residues" evidence="1">
    <location>
        <begin position="1"/>
        <end position="22"/>
    </location>
</feature>
<dbReference type="AlphaFoldDB" id="A0A9W8S8R2"/>
<reference evidence="2" key="1">
    <citation type="submission" date="2022-09" db="EMBL/GenBank/DDBJ databases">
        <title>Fusarium specimens isolated from Avocado Roots.</title>
        <authorList>
            <person name="Stajich J."/>
            <person name="Roper C."/>
            <person name="Heimlech-Rivalta G."/>
        </authorList>
    </citation>
    <scope>NUCLEOTIDE SEQUENCE</scope>
    <source>
        <strain evidence="2">CF00136</strain>
    </source>
</reference>
<sequence length="350" mass="38884">MDNAIDDQHHTSYLRSERRADYVEESSTVLSNHDSQQKHGSPIDEPNAQQHSMTRIPNDSLQYFNEPPPEDQRQNTHEQDACLDNTALTTSTITYDIDPIVHKLIFDHALSTSAFLGLINDYNVIWTQIDDTARTGTSLLESIGEKLGYNQVPGFKGASITSKFAFLQEIDNIKVDGTIDRPVLGRILPISSIVPEDFSFHHAIIEVERFGFKHFDIPPIPDANITSMRSSLSYCAAICGALGYKLPRTYSEDPASFIFSLLRSIPPAKGQVRDIGGGNLQYLIKKDLHSSLQYGTCLGKEVCYIDSPWPEGPTSTQSFGEINILKKQASKLAQQFHQLGELTILDLGAG</sequence>
<accession>A0A9W8S8R2</accession>
<organism evidence="2 3">
    <name type="scientific">Fusarium torreyae</name>
    <dbReference type="NCBI Taxonomy" id="1237075"/>
    <lineage>
        <taxon>Eukaryota</taxon>
        <taxon>Fungi</taxon>
        <taxon>Dikarya</taxon>
        <taxon>Ascomycota</taxon>
        <taxon>Pezizomycotina</taxon>
        <taxon>Sordariomycetes</taxon>
        <taxon>Hypocreomycetidae</taxon>
        <taxon>Hypocreales</taxon>
        <taxon>Nectriaceae</taxon>
        <taxon>Fusarium</taxon>
    </lineage>
</organism>
<keyword evidence="3" id="KW-1185">Reference proteome</keyword>
<name>A0A9W8S8R2_9HYPO</name>
<evidence type="ECO:0000313" key="3">
    <source>
        <dbReference type="Proteomes" id="UP001152049"/>
    </source>
</evidence>
<evidence type="ECO:0000256" key="1">
    <source>
        <dbReference type="SAM" id="MobiDB-lite"/>
    </source>
</evidence>
<feature type="compositionally biased region" description="Polar residues" evidence="1">
    <location>
        <begin position="25"/>
        <end position="34"/>
    </location>
</feature>